<dbReference type="PANTHER" id="PTHR30543">
    <property type="entry name" value="CHROMATE REDUCTASE"/>
    <property type="match status" value="1"/>
</dbReference>
<comment type="caution">
    <text evidence="2">The sequence shown here is derived from an EMBL/GenBank/DDBJ whole genome shotgun (WGS) entry which is preliminary data.</text>
</comment>
<accession>A0A553ZNS3</accession>
<proteinExistence type="predicted"/>
<dbReference type="PANTHER" id="PTHR30543:SF21">
    <property type="entry name" value="NAD(P)H-DEPENDENT FMN REDUCTASE LOT6"/>
    <property type="match status" value="1"/>
</dbReference>
<dbReference type="RefSeq" id="WP_143941340.1">
    <property type="nucleotide sequence ID" value="NZ_VKLS01000041.1"/>
</dbReference>
<dbReference type="EMBL" id="VKLS01000041">
    <property type="protein sequence ID" value="TSB43117.1"/>
    <property type="molecule type" value="Genomic_DNA"/>
</dbReference>
<dbReference type="Gene3D" id="3.40.50.360">
    <property type="match status" value="1"/>
</dbReference>
<dbReference type="GO" id="GO:0016491">
    <property type="term" value="F:oxidoreductase activity"/>
    <property type="evidence" value="ECO:0007669"/>
    <property type="project" value="InterPro"/>
</dbReference>
<dbReference type="InterPro" id="IPR050712">
    <property type="entry name" value="NAD(P)H-dep_reductase"/>
</dbReference>
<evidence type="ECO:0000259" key="1">
    <source>
        <dbReference type="Pfam" id="PF03358"/>
    </source>
</evidence>
<dbReference type="Proteomes" id="UP000320888">
    <property type="component" value="Unassembled WGS sequence"/>
</dbReference>
<dbReference type="GO" id="GO:0005829">
    <property type="term" value="C:cytosol"/>
    <property type="evidence" value="ECO:0007669"/>
    <property type="project" value="TreeGrafter"/>
</dbReference>
<evidence type="ECO:0000313" key="3">
    <source>
        <dbReference type="Proteomes" id="UP000320888"/>
    </source>
</evidence>
<name>A0A553ZNS3_9ACTN</name>
<dbReference type="InterPro" id="IPR005025">
    <property type="entry name" value="FMN_Rdtase-like_dom"/>
</dbReference>
<dbReference type="OrthoDB" id="9812295at2"/>
<protein>
    <submittedName>
        <fullName evidence="2">NAD(P)H-dependent oxidoreductase</fullName>
    </submittedName>
</protein>
<dbReference type="AlphaFoldDB" id="A0A553ZNS3"/>
<evidence type="ECO:0000313" key="2">
    <source>
        <dbReference type="EMBL" id="TSB43117.1"/>
    </source>
</evidence>
<keyword evidence="3" id="KW-1185">Reference proteome</keyword>
<dbReference type="SUPFAM" id="SSF52218">
    <property type="entry name" value="Flavoproteins"/>
    <property type="match status" value="1"/>
</dbReference>
<dbReference type="Pfam" id="PF03358">
    <property type="entry name" value="FMN_red"/>
    <property type="match status" value="1"/>
</dbReference>
<reference evidence="2 3" key="1">
    <citation type="submission" date="2019-07" db="EMBL/GenBank/DDBJ databases">
        <title>Draft genome for Streptomyces benahoarensis MZ03-48.</title>
        <authorList>
            <person name="Gonzalez-Pimentel J.L."/>
        </authorList>
    </citation>
    <scope>NUCLEOTIDE SEQUENCE [LARGE SCALE GENOMIC DNA]</scope>
    <source>
        <strain evidence="2 3">MZ03-48</strain>
    </source>
</reference>
<sequence>MSTTPLRLALINSSVREGRFGPTVANWITSLAKERDDLQVDLIDLADHTLPYELSANPGEEVARTLSKVSPRLADADVFIVVTPEYNHSFPASLKSLIDWHRTEWGAKPVGFVSYGGLAGGLRSVEQLRTVFAELHAVTVRDVVSFHNCWGQFDETGALKDPAAATAAAATLFDQLVWWGLALREARERRPYSS</sequence>
<dbReference type="InterPro" id="IPR029039">
    <property type="entry name" value="Flavoprotein-like_sf"/>
</dbReference>
<feature type="domain" description="NADPH-dependent FMN reductase-like" evidence="1">
    <location>
        <begin position="7"/>
        <end position="150"/>
    </location>
</feature>
<organism evidence="2 3">
    <name type="scientific">Streptomyces benahoarensis</name>
    <dbReference type="NCBI Taxonomy" id="2595054"/>
    <lineage>
        <taxon>Bacteria</taxon>
        <taxon>Bacillati</taxon>
        <taxon>Actinomycetota</taxon>
        <taxon>Actinomycetes</taxon>
        <taxon>Kitasatosporales</taxon>
        <taxon>Streptomycetaceae</taxon>
        <taxon>Streptomyces</taxon>
    </lineage>
</organism>
<dbReference type="GO" id="GO:0010181">
    <property type="term" value="F:FMN binding"/>
    <property type="evidence" value="ECO:0007669"/>
    <property type="project" value="TreeGrafter"/>
</dbReference>
<gene>
    <name evidence="2" type="ORF">FNZ23_06390</name>
</gene>